<evidence type="ECO:0000313" key="2">
    <source>
        <dbReference type="Proteomes" id="UP000803844"/>
    </source>
</evidence>
<dbReference type="PANTHER" id="PTHR38116:SF5">
    <property type="entry name" value="BZIP DOMAIN-CONTAINING PROTEIN"/>
    <property type="match status" value="1"/>
</dbReference>
<dbReference type="Pfam" id="PF11905">
    <property type="entry name" value="DUF3425"/>
    <property type="match status" value="1"/>
</dbReference>
<gene>
    <name evidence="1" type="ORF">M406DRAFT_357444</name>
</gene>
<dbReference type="GeneID" id="63840808"/>
<dbReference type="PANTHER" id="PTHR38116">
    <property type="entry name" value="CHROMOSOME 7, WHOLE GENOME SHOTGUN SEQUENCE"/>
    <property type="match status" value="1"/>
</dbReference>
<dbReference type="EMBL" id="MU032350">
    <property type="protein sequence ID" value="KAF3762421.1"/>
    <property type="molecule type" value="Genomic_DNA"/>
</dbReference>
<proteinExistence type="predicted"/>
<dbReference type="AlphaFoldDB" id="A0A9P4XWY8"/>
<protein>
    <submittedName>
        <fullName evidence="1">Uncharacterized protein</fullName>
    </submittedName>
</protein>
<dbReference type="RefSeq" id="XP_040773400.1">
    <property type="nucleotide sequence ID" value="XM_040923679.1"/>
</dbReference>
<keyword evidence="2" id="KW-1185">Reference proteome</keyword>
<evidence type="ECO:0000313" key="1">
    <source>
        <dbReference type="EMBL" id="KAF3762421.1"/>
    </source>
</evidence>
<reference evidence="1" key="1">
    <citation type="journal article" date="2020" name="Phytopathology">
        <title>Genome sequence of the chestnut blight fungus Cryphonectria parasitica EP155: A fundamental resource for an archetypical invasive plant pathogen.</title>
        <authorList>
            <person name="Crouch J.A."/>
            <person name="Dawe A."/>
            <person name="Aerts A."/>
            <person name="Barry K."/>
            <person name="Churchill A.C.L."/>
            <person name="Grimwood J."/>
            <person name="Hillman B."/>
            <person name="Milgroom M.G."/>
            <person name="Pangilinan J."/>
            <person name="Smith M."/>
            <person name="Salamov A."/>
            <person name="Schmutz J."/>
            <person name="Yadav J."/>
            <person name="Grigoriev I.V."/>
            <person name="Nuss D."/>
        </authorList>
    </citation>
    <scope>NUCLEOTIDE SEQUENCE</scope>
    <source>
        <strain evidence="1">EP155</strain>
    </source>
</reference>
<accession>A0A9P4XWY8</accession>
<dbReference type="OrthoDB" id="5973539at2759"/>
<name>A0A9P4XWY8_CRYP1</name>
<dbReference type="InterPro" id="IPR021833">
    <property type="entry name" value="DUF3425"/>
</dbReference>
<organism evidence="1 2">
    <name type="scientific">Cryphonectria parasitica (strain ATCC 38755 / EP155)</name>
    <dbReference type="NCBI Taxonomy" id="660469"/>
    <lineage>
        <taxon>Eukaryota</taxon>
        <taxon>Fungi</taxon>
        <taxon>Dikarya</taxon>
        <taxon>Ascomycota</taxon>
        <taxon>Pezizomycotina</taxon>
        <taxon>Sordariomycetes</taxon>
        <taxon>Sordariomycetidae</taxon>
        <taxon>Diaporthales</taxon>
        <taxon>Cryphonectriaceae</taxon>
        <taxon>Cryphonectria-Endothia species complex</taxon>
        <taxon>Cryphonectria</taxon>
    </lineage>
</organism>
<dbReference type="InterPro" id="IPR011043">
    <property type="entry name" value="Gal_Oxase/kelch_b-propeller"/>
</dbReference>
<sequence>MPKDLQPLDIQITFDHHVYLDVIPFPTFRDAALKALTCDPPLFDEDQMCADMTSNGGLVVWGSQNNDQGMQACRSWDMRSWEPKPWFLRKYWYLVGGWDGEMWRATRWWHAMRNERIEIRPPSSSEVLC</sequence>
<dbReference type="Proteomes" id="UP000803844">
    <property type="component" value="Unassembled WGS sequence"/>
</dbReference>
<comment type="caution">
    <text evidence="1">The sequence shown here is derived from an EMBL/GenBank/DDBJ whole genome shotgun (WGS) entry which is preliminary data.</text>
</comment>
<dbReference type="SUPFAM" id="SSF50965">
    <property type="entry name" value="Galactose oxidase, central domain"/>
    <property type="match status" value="1"/>
</dbReference>